<name>A0ABT8RWR2_9BURK</name>
<keyword evidence="1" id="KW-0732">Signal</keyword>
<sequence length="291" mass="32295">MPKLLLRRFLVCLCLLLPALVWAQTQLGSAAALQAKFEAVKSQFDKNAFGRPLVLESTEASGQLSGNIFALVDHPFDQVSAALVKPAVWCDILMLHLNTKYCAVRGDGAATTLAVSVGRKFDQPLSDAQRIDFVWQPPVSAADYMSARLSADKGPLSTRDYRIEVEATPLPNGKTFIHMAYAYAYGTAARIAMQGYLSTLGSDKVGFSTRDKDASGQPSLVGGVIGVVERNTMRYYLAIDAYLDSPAEAELPKRLAQWFDSTERYARQLHEVDRNDYLEMKRNEYKRLKTQ</sequence>
<comment type="caution">
    <text evidence="2">The sequence shown here is derived from an EMBL/GenBank/DDBJ whole genome shotgun (WGS) entry which is preliminary data.</text>
</comment>
<accession>A0ABT8RWR2</accession>
<dbReference type="EMBL" id="JAUKVY010000001">
    <property type="protein sequence ID" value="MDO1531069.1"/>
    <property type="molecule type" value="Genomic_DNA"/>
</dbReference>
<keyword evidence="3" id="KW-1185">Reference proteome</keyword>
<feature type="signal peptide" evidence="1">
    <location>
        <begin position="1"/>
        <end position="23"/>
    </location>
</feature>
<dbReference type="Proteomes" id="UP001169027">
    <property type="component" value="Unassembled WGS sequence"/>
</dbReference>
<proteinExistence type="predicted"/>
<organism evidence="2 3">
    <name type="scientific">Variovorax ginsengisoli</name>
    <dbReference type="NCBI Taxonomy" id="363844"/>
    <lineage>
        <taxon>Bacteria</taxon>
        <taxon>Pseudomonadati</taxon>
        <taxon>Pseudomonadota</taxon>
        <taxon>Betaproteobacteria</taxon>
        <taxon>Burkholderiales</taxon>
        <taxon>Comamonadaceae</taxon>
        <taxon>Variovorax</taxon>
    </lineage>
</organism>
<evidence type="ECO:0000256" key="1">
    <source>
        <dbReference type="SAM" id="SignalP"/>
    </source>
</evidence>
<reference evidence="2" key="1">
    <citation type="submission" date="2023-06" db="EMBL/GenBank/DDBJ databases">
        <authorList>
            <person name="Jiang Y."/>
            <person name="Liu Q."/>
        </authorList>
    </citation>
    <scope>NUCLEOTIDE SEQUENCE</scope>
    <source>
        <strain evidence="2">CGMCC 1.12090</strain>
    </source>
</reference>
<evidence type="ECO:0000313" key="2">
    <source>
        <dbReference type="EMBL" id="MDO1531069.1"/>
    </source>
</evidence>
<gene>
    <name evidence="2" type="ORF">Q2T77_02115</name>
</gene>
<protein>
    <submittedName>
        <fullName evidence="2">Uncharacterized protein</fullName>
    </submittedName>
</protein>
<feature type="chain" id="PRO_5045175469" evidence="1">
    <location>
        <begin position="24"/>
        <end position="291"/>
    </location>
</feature>
<dbReference type="RefSeq" id="WP_301803053.1">
    <property type="nucleotide sequence ID" value="NZ_JAUJZH010000001.1"/>
</dbReference>
<evidence type="ECO:0000313" key="3">
    <source>
        <dbReference type="Proteomes" id="UP001169027"/>
    </source>
</evidence>